<proteinExistence type="inferred from homology"/>
<dbReference type="EMBL" id="ML975305">
    <property type="protein sequence ID" value="KAF1834226.1"/>
    <property type="molecule type" value="Genomic_DNA"/>
</dbReference>
<keyword evidence="4" id="KW-1185">Reference proteome</keyword>
<dbReference type="Pfam" id="PF05063">
    <property type="entry name" value="MT-A70"/>
    <property type="match status" value="1"/>
</dbReference>
<feature type="region of interest" description="Disordered" evidence="2">
    <location>
        <begin position="49"/>
        <end position="68"/>
    </location>
</feature>
<protein>
    <submittedName>
        <fullName evidence="3">MT-A70-domain-containing protein</fullName>
    </submittedName>
</protein>
<name>A0A6A5KF04_9PLEO</name>
<dbReference type="OrthoDB" id="61116at2759"/>
<dbReference type="PANTHER" id="PTHR12829">
    <property type="entry name" value="N6-ADENOSINE-METHYLTRANSFERASE"/>
    <property type="match status" value="1"/>
</dbReference>
<dbReference type="PROSITE" id="PS51143">
    <property type="entry name" value="MT_A70"/>
    <property type="match status" value="1"/>
</dbReference>
<feature type="region of interest" description="Disordered" evidence="2">
    <location>
        <begin position="110"/>
        <end position="142"/>
    </location>
</feature>
<dbReference type="AlphaFoldDB" id="A0A6A5KF04"/>
<dbReference type="InterPro" id="IPR007757">
    <property type="entry name" value="MT-A70-like"/>
</dbReference>
<feature type="compositionally biased region" description="Basic and acidic residues" evidence="2">
    <location>
        <begin position="49"/>
        <end position="61"/>
    </location>
</feature>
<comment type="similarity">
    <text evidence="1">Belongs to the MT-A70-like family.</text>
</comment>
<sequence length="498" mass="55527">MASATREASSILYQNTECDIILIDIPSSIAASQGRTDVLLSTAPLEAPIEPREDYRPKKTTEAQGSVNTTHHAEYKALAEHALSHIQAHVSGPWCAPRQIAGLQRGKETVSAPRGAPDLPAVAPRHSSPGRFSPVARGGGIAMPEKPLVENEELMETDDQEKELEFRMREWAAWSERKGDDTAFNLQQMMSSLGAATSATEPAAGPQKWTMSYQPARESTSSTQAAETVPQVGQTKQPWMSTFHNPHHYSLSLTLTQNILQPTQPGQEYRFTIPPRSTLFLSDSTASETFRASFRELTDEYTLPRHFDLVLLDPPWPNRSAKRKGAYEQVGGMPYLKKMLLSMDIDSYLEHNALVGVWITNKAALRDHVLGPGGLFETWNVGLVEEWIWIKTTTKGEPMFDMDSEMRKPYEILLLGRAAPNAWTTMAHAPSVRRRVVAAVPDIHSRKPCLKPLLEPYLRSPAGYSALEVFARYLVSGWTAWGNEAFKFNWDGYWAPAL</sequence>
<gene>
    <name evidence="3" type="ORF">BDW02DRAFT_569237</name>
</gene>
<dbReference type="GO" id="GO:0008168">
    <property type="term" value="F:methyltransferase activity"/>
    <property type="evidence" value="ECO:0007669"/>
    <property type="project" value="TreeGrafter"/>
</dbReference>
<evidence type="ECO:0000256" key="1">
    <source>
        <dbReference type="PROSITE-ProRule" id="PRU00489"/>
    </source>
</evidence>
<accession>A0A6A5KF04</accession>
<evidence type="ECO:0000256" key="2">
    <source>
        <dbReference type="SAM" id="MobiDB-lite"/>
    </source>
</evidence>
<dbReference type="Proteomes" id="UP000800040">
    <property type="component" value="Unassembled WGS sequence"/>
</dbReference>
<dbReference type="PANTHER" id="PTHR12829:SF4">
    <property type="entry name" value="N(6)-ADENINE-SPECIFIC METHYLTRANSFERASE METTL4"/>
    <property type="match status" value="1"/>
</dbReference>
<organism evidence="3 4">
    <name type="scientific">Decorospora gaudefroyi</name>
    <dbReference type="NCBI Taxonomy" id="184978"/>
    <lineage>
        <taxon>Eukaryota</taxon>
        <taxon>Fungi</taxon>
        <taxon>Dikarya</taxon>
        <taxon>Ascomycota</taxon>
        <taxon>Pezizomycotina</taxon>
        <taxon>Dothideomycetes</taxon>
        <taxon>Pleosporomycetidae</taxon>
        <taxon>Pleosporales</taxon>
        <taxon>Pleosporineae</taxon>
        <taxon>Pleosporaceae</taxon>
        <taxon>Decorospora</taxon>
    </lineage>
</organism>
<evidence type="ECO:0000313" key="4">
    <source>
        <dbReference type="Proteomes" id="UP000800040"/>
    </source>
</evidence>
<dbReference type="GO" id="GO:0005634">
    <property type="term" value="C:nucleus"/>
    <property type="evidence" value="ECO:0007669"/>
    <property type="project" value="TreeGrafter"/>
</dbReference>
<evidence type="ECO:0000313" key="3">
    <source>
        <dbReference type="EMBL" id="KAF1834226.1"/>
    </source>
</evidence>
<reference evidence="3" key="1">
    <citation type="submission" date="2020-01" db="EMBL/GenBank/DDBJ databases">
        <authorList>
            <consortium name="DOE Joint Genome Institute"/>
            <person name="Haridas S."/>
            <person name="Albert R."/>
            <person name="Binder M."/>
            <person name="Bloem J."/>
            <person name="Labutti K."/>
            <person name="Salamov A."/>
            <person name="Andreopoulos B."/>
            <person name="Baker S.E."/>
            <person name="Barry K."/>
            <person name="Bills G."/>
            <person name="Bluhm B.H."/>
            <person name="Cannon C."/>
            <person name="Castanera R."/>
            <person name="Culley D.E."/>
            <person name="Daum C."/>
            <person name="Ezra D."/>
            <person name="Gonzalez J.B."/>
            <person name="Henrissat B."/>
            <person name="Kuo A."/>
            <person name="Liang C."/>
            <person name="Lipzen A."/>
            <person name="Lutzoni F."/>
            <person name="Magnuson J."/>
            <person name="Mondo S."/>
            <person name="Nolan M."/>
            <person name="Ohm R."/>
            <person name="Pangilinan J."/>
            <person name="Park H.-J."/>
            <person name="Ramirez L."/>
            <person name="Alfaro M."/>
            <person name="Sun H."/>
            <person name="Tritt A."/>
            <person name="Yoshinaga Y."/>
            <person name="Zwiers L.-H."/>
            <person name="Turgeon B.G."/>
            <person name="Goodwin S.B."/>
            <person name="Spatafora J.W."/>
            <person name="Crous P.W."/>
            <person name="Grigoriev I.V."/>
        </authorList>
    </citation>
    <scope>NUCLEOTIDE SEQUENCE</scope>
    <source>
        <strain evidence="3">P77</strain>
    </source>
</reference>